<comment type="caution">
    <text evidence="3">The sequence shown here is derived from an EMBL/GenBank/DDBJ whole genome shotgun (WGS) entry which is preliminary data.</text>
</comment>
<sequence>MAMLIVSLRSRYTIKNITWSLIFWDYLITLDDEITLFWSSRRSWIKFLFFANRYIGLLLRVWNIIAMILGIIFGRPNPSLESSIARKEDFLYHLYVNMPESFQAFEACLVSVDSGSVIYVSMQLLVIESILVLRIWAIMGKRRWVLWTFCGLLVCSTATSIMLSVHFFFFAPIVPIVDDMTVTTTWLYAIPTLLFEAIIFGSAAYHGIKASGGLRPLLLRSKGPFRYGPKPILRLVFQVSSLNMYTSDPQLGITIMSIAANYMLLGLRKNVLSDPVGPSLQGVGLTTLRFTANRALSSEEGETAMTIGSVPQGS</sequence>
<dbReference type="EMBL" id="JAUEPR010000027">
    <property type="protein sequence ID" value="KAK0474438.1"/>
    <property type="molecule type" value="Genomic_DNA"/>
</dbReference>
<name>A0AA39NYW7_9AGAR</name>
<feature type="transmembrane region" description="Helical" evidence="1">
    <location>
        <begin position="51"/>
        <end position="73"/>
    </location>
</feature>
<feature type="transmembrane region" description="Helical" evidence="1">
    <location>
        <begin position="144"/>
        <end position="174"/>
    </location>
</feature>
<accession>A0AA39NYW7</accession>
<protein>
    <recommendedName>
        <fullName evidence="2">DUF6533 domain-containing protein</fullName>
    </recommendedName>
</protein>
<evidence type="ECO:0000256" key="1">
    <source>
        <dbReference type="SAM" id="Phobius"/>
    </source>
</evidence>
<dbReference type="AlphaFoldDB" id="A0AA39NYW7"/>
<feature type="transmembrane region" description="Helical" evidence="1">
    <location>
        <begin position="117"/>
        <end position="137"/>
    </location>
</feature>
<feature type="domain" description="DUF6533" evidence="2">
    <location>
        <begin position="20"/>
        <end position="58"/>
    </location>
</feature>
<proteinExistence type="predicted"/>
<evidence type="ECO:0000313" key="4">
    <source>
        <dbReference type="Proteomes" id="UP001175227"/>
    </source>
</evidence>
<dbReference type="Pfam" id="PF20151">
    <property type="entry name" value="DUF6533"/>
    <property type="match status" value="1"/>
</dbReference>
<keyword evidence="1" id="KW-0472">Membrane</keyword>
<feature type="transmembrane region" description="Helical" evidence="1">
    <location>
        <begin position="186"/>
        <end position="208"/>
    </location>
</feature>
<keyword evidence="4" id="KW-1185">Reference proteome</keyword>
<reference evidence="3" key="1">
    <citation type="submission" date="2023-06" db="EMBL/GenBank/DDBJ databases">
        <authorList>
            <consortium name="Lawrence Berkeley National Laboratory"/>
            <person name="Ahrendt S."/>
            <person name="Sahu N."/>
            <person name="Indic B."/>
            <person name="Wong-Bajracharya J."/>
            <person name="Merenyi Z."/>
            <person name="Ke H.-M."/>
            <person name="Monk M."/>
            <person name="Kocsube S."/>
            <person name="Drula E."/>
            <person name="Lipzen A."/>
            <person name="Balint B."/>
            <person name="Henrissat B."/>
            <person name="Andreopoulos B."/>
            <person name="Martin F.M."/>
            <person name="Harder C.B."/>
            <person name="Rigling D."/>
            <person name="Ford K.L."/>
            <person name="Foster G.D."/>
            <person name="Pangilinan J."/>
            <person name="Papanicolaou A."/>
            <person name="Barry K."/>
            <person name="LaButti K."/>
            <person name="Viragh M."/>
            <person name="Koriabine M."/>
            <person name="Yan M."/>
            <person name="Riley R."/>
            <person name="Champramary S."/>
            <person name="Plett K.L."/>
            <person name="Tsai I.J."/>
            <person name="Slot J."/>
            <person name="Sipos G."/>
            <person name="Plett J."/>
            <person name="Nagy L.G."/>
            <person name="Grigoriev I.V."/>
        </authorList>
    </citation>
    <scope>NUCLEOTIDE SEQUENCE</scope>
    <source>
        <strain evidence="3">ICMP 16352</strain>
    </source>
</reference>
<evidence type="ECO:0000313" key="3">
    <source>
        <dbReference type="EMBL" id="KAK0474438.1"/>
    </source>
</evidence>
<keyword evidence="1" id="KW-0812">Transmembrane</keyword>
<keyword evidence="1" id="KW-1133">Transmembrane helix</keyword>
<dbReference type="InterPro" id="IPR045340">
    <property type="entry name" value="DUF6533"/>
</dbReference>
<organism evidence="3 4">
    <name type="scientific">Armillaria novae-zelandiae</name>
    <dbReference type="NCBI Taxonomy" id="153914"/>
    <lineage>
        <taxon>Eukaryota</taxon>
        <taxon>Fungi</taxon>
        <taxon>Dikarya</taxon>
        <taxon>Basidiomycota</taxon>
        <taxon>Agaricomycotina</taxon>
        <taxon>Agaricomycetes</taxon>
        <taxon>Agaricomycetidae</taxon>
        <taxon>Agaricales</taxon>
        <taxon>Marasmiineae</taxon>
        <taxon>Physalacriaceae</taxon>
        <taxon>Armillaria</taxon>
    </lineage>
</organism>
<dbReference type="Proteomes" id="UP001175227">
    <property type="component" value="Unassembled WGS sequence"/>
</dbReference>
<evidence type="ECO:0000259" key="2">
    <source>
        <dbReference type="Pfam" id="PF20151"/>
    </source>
</evidence>
<gene>
    <name evidence="3" type="ORF">IW261DRAFT_1498983</name>
</gene>